<dbReference type="EMBL" id="ASYR01000050">
    <property type="protein sequence ID" value="KAF0646612.1"/>
    <property type="molecule type" value="Genomic_DNA"/>
</dbReference>
<dbReference type="Proteomes" id="UP000194318">
    <property type="component" value="Unassembled WGS sequence"/>
</dbReference>
<proteinExistence type="predicted"/>
<feature type="domain" description="Siphovirus-type tail component C-terminal" evidence="1">
    <location>
        <begin position="195"/>
        <end position="298"/>
    </location>
</feature>
<evidence type="ECO:0000313" key="2">
    <source>
        <dbReference type="EMBL" id="KAF0646612.1"/>
    </source>
</evidence>
<organism evidence="3 4">
    <name type="scientific">Streptomyces fradiae ATCC 10745 = DSM 40063</name>
    <dbReference type="NCBI Taxonomy" id="1319510"/>
    <lineage>
        <taxon>Bacteria</taxon>
        <taxon>Bacillati</taxon>
        <taxon>Actinomycetota</taxon>
        <taxon>Actinomycetes</taxon>
        <taxon>Kitasatosporales</taxon>
        <taxon>Streptomycetaceae</taxon>
        <taxon>Streptomyces</taxon>
    </lineage>
</organism>
<dbReference type="AlphaFoldDB" id="A0A1Y2NXD1"/>
<dbReference type="RefSeq" id="WP_031129308.1">
    <property type="nucleotide sequence ID" value="NZ_ASYR01000050.1"/>
</dbReference>
<keyword evidence="5" id="KW-1185">Reference proteome</keyword>
<gene>
    <name evidence="3" type="ORF">BG846_02165</name>
    <name evidence="2" type="ORF">K701_28085</name>
</gene>
<evidence type="ECO:0000259" key="1">
    <source>
        <dbReference type="Pfam" id="PF22768"/>
    </source>
</evidence>
<evidence type="ECO:0000313" key="4">
    <source>
        <dbReference type="Proteomes" id="UP000194318"/>
    </source>
</evidence>
<protein>
    <submittedName>
        <fullName evidence="3">Phage tail protein</fullName>
    </submittedName>
</protein>
<dbReference type="Proteomes" id="UP000731519">
    <property type="component" value="Unassembled WGS sequence"/>
</dbReference>
<dbReference type="EMBL" id="MIFZ01000192">
    <property type="protein sequence ID" value="OSY52185.1"/>
    <property type="molecule type" value="Genomic_DNA"/>
</dbReference>
<evidence type="ECO:0000313" key="5">
    <source>
        <dbReference type="Proteomes" id="UP000731519"/>
    </source>
</evidence>
<evidence type="ECO:0000313" key="3">
    <source>
        <dbReference type="EMBL" id="OSY52185.1"/>
    </source>
</evidence>
<accession>A0A1Y2NXD1</accession>
<reference evidence="3 4" key="2">
    <citation type="submission" date="2016-09" db="EMBL/GenBank/DDBJ databases">
        <title>Streptomyces fradiae DSM40063, a candidate organism with high potential of specific P450 cytochromes.</title>
        <authorList>
            <person name="Grumaz C."/>
            <person name="Vainshtein Y."/>
            <person name="Kirstahler P."/>
            <person name="Sohn K."/>
        </authorList>
    </citation>
    <scope>NUCLEOTIDE SEQUENCE [LARGE SCALE GENOMIC DNA]</scope>
    <source>
        <strain evidence="3 4">DSM 40063</strain>
    </source>
</reference>
<dbReference type="Gene3D" id="2.60.120.860">
    <property type="match status" value="1"/>
</dbReference>
<dbReference type="InterPro" id="IPR054738">
    <property type="entry name" value="Siphovirus-type_tail_C"/>
</dbReference>
<dbReference type="Pfam" id="PF22768">
    <property type="entry name" value="SPP1_Dit"/>
    <property type="match status" value="1"/>
</dbReference>
<sequence>MATEPVLSDGQIDLCGTVIGAGTTVNLIEITGLGRPPVRDNDHDQPSMDGSWPGPDYFAPRSVQIDAAIKTPGDPTACEAMLAALQQPAWDPTVRLTGGATTHLRIKRPGRPTKRLEGRLRRLDAEYAQVKHGYMPLDIEFLATDPTWYADTATTTEIPLGWLTGGGFAAPVTAPLYVQDGATAADRPGWATNAGTADAWPIIRITGPCSNVTIIHADTGRTLAMPALTLTAGQWLEIDTRPGHRTVTRETGGNATALLTPASRIDLFSLPPGTSEMRWTAYDHTNTARMRLTWRDAYTAL</sequence>
<reference evidence="2 5" key="1">
    <citation type="submission" date="2013-05" db="EMBL/GenBank/DDBJ databases">
        <title>Genome Sequence of Streptomyces fradiae.</title>
        <authorList>
            <person name="Kirby R."/>
        </authorList>
    </citation>
    <scope>NUCLEOTIDE SEQUENCE [LARGE SCALE GENOMIC DNA]</scope>
    <source>
        <strain evidence="2 5">ATCC 10745</strain>
    </source>
</reference>
<name>A0A1Y2NXD1_STRFR</name>
<comment type="caution">
    <text evidence="3">The sequence shown here is derived from an EMBL/GenBank/DDBJ whole genome shotgun (WGS) entry which is preliminary data.</text>
</comment>